<dbReference type="PANTHER" id="PTHR33178:SF5">
    <property type="entry name" value="EXPRESSED PROTEIN"/>
    <property type="match status" value="1"/>
</dbReference>
<dbReference type="PANTHER" id="PTHR33178">
    <property type="match status" value="1"/>
</dbReference>
<dbReference type="InterPro" id="IPR013097">
    <property type="entry name" value="Dabb"/>
</dbReference>
<dbReference type="Proteomes" id="UP000790787">
    <property type="component" value="Chromosome 15"/>
</dbReference>
<reference key="1">
    <citation type="journal article" date="2014" name="Nat. Commun.">
        <title>The tobacco genome sequence and its comparison with those of tomato and potato.</title>
        <authorList>
            <person name="Sierro N."/>
            <person name="Battey J.N."/>
            <person name="Ouadi S."/>
            <person name="Bakaher N."/>
            <person name="Bovet L."/>
            <person name="Willig A."/>
            <person name="Goepfert S."/>
            <person name="Peitsch M.C."/>
            <person name="Ivanov N.V."/>
        </authorList>
    </citation>
    <scope>NUCLEOTIDE SEQUENCE [LARGE SCALE GENOMIC DNA]</scope>
    <source>
        <strain>cv. TN90</strain>
    </source>
</reference>
<dbReference type="RefSeq" id="XP_016449004.1">
    <property type="nucleotide sequence ID" value="XM_016593518.1"/>
</dbReference>
<dbReference type="OMA" id="YCHGLIN"/>
<dbReference type="SMART" id="SM00886">
    <property type="entry name" value="Dabb"/>
    <property type="match status" value="1"/>
</dbReference>
<dbReference type="Pfam" id="PF07876">
    <property type="entry name" value="Dabb"/>
    <property type="match status" value="1"/>
</dbReference>
<dbReference type="STRING" id="4097.A0A1S3Y9V7"/>
<dbReference type="RefSeq" id="XP_016449000.1">
    <property type="nucleotide sequence ID" value="XM_016593514.1"/>
</dbReference>
<dbReference type="Gene3D" id="3.30.70.100">
    <property type="match status" value="1"/>
</dbReference>
<evidence type="ECO:0000313" key="4">
    <source>
        <dbReference type="RefSeq" id="XP_016449000.1"/>
    </source>
</evidence>
<keyword evidence="3" id="KW-1185">Reference proteome</keyword>
<dbReference type="InterPro" id="IPR011008">
    <property type="entry name" value="Dimeric_a/b-barrel"/>
</dbReference>
<dbReference type="SUPFAM" id="SSF54909">
    <property type="entry name" value="Dimeric alpha+beta barrel"/>
    <property type="match status" value="2"/>
</dbReference>
<dbReference type="PaxDb" id="4097-A0A1S3Y9V7"/>
<name>A0A1S3Y9V7_TOBAC</name>
<comment type="subunit">
    <text evidence="1">Homodimer.</text>
</comment>
<dbReference type="PROSITE" id="PS51502">
    <property type="entry name" value="S_R_A_B_BARREL"/>
    <property type="match status" value="2"/>
</dbReference>
<accession>A0A1S3Y9V7</accession>
<evidence type="ECO:0000313" key="6">
    <source>
        <dbReference type="RefSeq" id="XP_016449004.1"/>
    </source>
</evidence>
<proteinExistence type="predicted"/>
<feature type="domain" description="Stress-response A/B barrel" evidence="2">
    <location>
        <begin position="99"/>
        <end position="192"/>
    </location>
</feature>
<feature type="domain" description="Stress-response A/B barrel" evidence="2">
    <location>
        <begin position="214"/>
        <end position="308"/>
    </location>
</feature>
<dbReference type="OrthoDB" id="1221416at2759"/>
<evidence type="ECO:0000259" key="2">
    <source>
        <dbReference type="PROSITE" id="PS51502"/>
    </source>
</evidence>
<protein>
    <recommendedName>
        <fullName evidence="2">Stress-response A/B barrel domain-containing protein</fullName>
    </recommendedName>
</protein>
<dbReference type="AlphaFoldDB" id="A0A1S3Y9V7"/>
<dbReference type="RefSeq" id="XP_016449001.1">
    <property type="nucleotide sequence ID" value="XM_016593515.1"/>
</dbReference>
<evidence type="ECO:0000313" key="5">
    <source>
        <dbReference type="RefSeq" id="XP_016449001.1"/>
    </source>
</evidence>
<reference evidence="4 5" key="2">
    <citation type="submission" date="2025-04" db="UniProtKB">
        <authorList>
            <consortium name="RefSeq"/>
        </authorList>
    </citation>
    <scope>IDENTIFICATION</scope>
</reference>
<gene>
    <name evidence="4 5 6" type="primary">LOC107774056</name>
</gene>
<dbReference type="GeneID" id="107774056"/>
<dbReference type="InterPro" id="IPR044662">
    <property type="entry name" value="HS1/DABB1-like"/>
</dbReference>
<sequence length="318" mass="36364">MRNSRYSGKIKMQIIHTQTIASPLTNIFLNSTTSSTLASSPKKPFNFSPFPSKKNPKWNASGSILKSNHELRTKNRIVICSASEQRSFGYDAKQKRKVVEHVCLIKGKEDLSEEQEKDMLDYLYTTQYQMRGILSISLGRISGGNDDKYSHATYMRFQTKEDLLKFYENQFYVGVLRDHVLPYCHEIINADFESEVEDDILPIFRKGEEFNYGVELVLLIAFVKSSLDGPAEDALLALSKLIMEFPSLIVQATLGSIFNISSVEYTHGVVIRFRSSEAFQMFMNSSEYNNMWRSKFQPIVQKHLSAHFSVDPVGTELM</sequence>
<organism evidence="4">
    <name type="scientific">Nicotiana tabacum</name>
    <name type="common">Common tobacco</name>
    <dbReference type="NCBI Taxonomy" id="4097"/>
    <lineage>
        <taxon>Eukaryota</taxon>
        <taxon>Viridiplantae</taxon>
        <taxon>Streptophyta</taxon>
        <taxon>Embryophyta</taxon>
        <taxon>Tracheophyta</taxon>
        <taxon>Spermatophyta</taxon>
        <taxon>Magnoliopsida</taxon>
        <taxon>eudicotyledons</taxon>
        <taxon>Gunneridae</taxon>
        <taxon>Pentapetalae</taxon>
        <taxon>asterids</taxon>
        <taxon>lamiids</taxon>
        <taxon>Solanales</taxon>
        <taxon>Solanaceae</taxon>
        <taxon>Nicotianoideae</taxon>
        <taxon>Nicotianeae</taxon>
        <taxon>Nicotiana</taxon>
    </lineage>
</organism>
<dbReference type="KEGG" id="nta:107774056"/>
<evidence type="ECO:0000256" key="1">
    <source>
        <dbReference type="ARBA" id="ARBA00011738"/>
    </source>
</evidence>
<evidence type="ECO:0000313" key="3">
    <source>
        <dbReference type="Proteomes" id="UP000790787"/>
    </source>
</evidence>